<reference evidence="2 3" key="1">
    <citation type="submission" date="2021-06" db="EMBL/GenBank/DDBJ databases">
        <title>Caerostris darwini draft genome.</title>
        <authorList>
            <person name="Kono N."/>
            <person name="Arakawa K."/>
        </authorList>
    </citation>
    <scope>NUCLEOTIDE SEQUENCE [LARGE SCALE GENOMIC DNA]</scope>
</reference>
<feature type="region of interest" description="Disordered" evidence="1">
    <location>
        <begin position="64"/>
        <end position="91"/>
    </location>
</feature>
<gene>
    <name evidence="2" type="ORF">CDAR_578721</name>
</gene>
<evidence type="ECO:0000313" key="2">
    <source>
        <dbReference type="EMBL" id="GIY55288.1"/>
    </source>
</evidence>
<name>A0AAV4UC15_9ARAC</name>
<evidence type="ECO:0000313" key="3">
    <source>
        <dbReference type="Proteomes" id="UP001054837"/>
    </source>
</evidence>
<accession>A0AAV4UC15</accession>
<dbReference type="Proteomes" id="UP001054837">
    <property type="component" value="Unassembled WGS sequence"/>
</dbReference>
<dbReference type="EMBL" id="BPLQ01011075">
    <property type="protein sequence ID" value="GIY55288.1"/>
    <property type="molecule type" value="Genomic_DNA"/>
</dbReference>
<protein>
    <submittedName>
        <fullName evidence="2">Uncharacterized protein</fullName>
    </submittedName>
</protein>
<comment type="caution">
    <text evidence="2">The sequence shown here is derived from an EMBL/GenBank/DDBJ whole genome shotgun (WGS) entry which is preliminary data.</text>
</comment>
<dbReference type="AlphaFoldDB" id="A0AAV4UC15"/>
<evidence type="ECO:0000256" key="1">
    <source>
        <dbReference type="SAM" id="MobiDB-lite"/>
    </source>
</evidence>
<feature type="region of interest" description="Disordered" evidence="1">
    <location>
        <begin position="1"/>
        <end position="20"/>
    </location>
</feature>
<organism evidence="2 3">
    <name type="scientific">Caerostris darwini</name>
    <dbReference type="NCBI Taxonomy" id="1538125"/>
    <lineage>
        <taxon>Eukaryota</taxon>
        <taxon>Metazoa</taxon>
        <taxon>Ecdysozoa</taxon>
        <taxon>Arthropoda</taxon>
        <taxon>Chelicerata</taxon>
        <taxon>Arachnida</taxon>
        <taxon>Araneae</taxon>
        <taxon>Araneomorphae</taxon>
        <taxon>Entelegynae</taxon>
        <taxon>Araneoidea</taxon>
        <taxon>Araneidae</taxon>
        <taxon>Caerostris</taxon>
    </lineage>
</organism>
<proteinExistence type="predicted"/>
<sequence>MYNVSVRGHPPLPPTRGVFRMGAHPPKASFPKNFPSPYFVLRWSILHASGLAAIIRSTSALLSSAKVSDSQKRRRAPPLHPPPRNRAARIP</sequence>
<keyword evidence="3" id="KW-1185">Reference proteome</keyword>